<name>A0A8J3XXE8_9ACTN</name>
<dbReference type="InterPro" id="IPR009959">
    <property type="entry name" value="Cyclase_SnoaL-like"/>
</dbReference>
<dbReference type="Gene3D" id="3.10.450.50">
    <property type="match status" value="1"/>
</dbReference>
<gene>
    <name evidence="1" type="ORF">Pth03_44340</name>
</gene>
<dbReference type="RefSeq" id="WP_203946225.1">
    <property type="nucleotide sequence ID" value="NZ_BOOR01000032.1"/>
</dbReference>
<evidence type="ECO:0008006" key="3">
    <source>
        <dbReference type="Google" id="ProtNLM"/>
    </source>
</evidence>
<evidence type="ECO:0000313" key="2">
    <source>
        <dbReference type="Proteomes" id="UP000605992"/>
    </source>
</evidence>
<keyword evidence="2" id="KW-1185">Reference proteome</keyword>
<accession>A0A8J3XXE8</accession>
<evidence type="ECO:0000313" key="1">
    <source>
        <dbReference type="EMBL" id="GII56045.1"/>
    </source>
</evidence>
<reference evidence="1" key="1">
    <citation type="submission" date="2021-01" db="EMBL/GenBank/DDBJ databases">
        <title>Whole genome shotgun sequence of Planotetraspora thailandica NBRC 104271.</title>
        <authorList>
            <person name="Komaki H."/>
            <person name="Tamura T."/>
        </authorList>
    </citation>
    <scope>NUCLEOTIDE SEQUENCE</scope>
    <source>
        <strain evidence="1">NBRC 104271</strain>
    </source>
</reference>
<comment type="caution">
    <text evidence="1">The sequence shown here is derived from an EMBL/GenBank/DDBJ whole genome shotgun (WGS) entry which is preliminary data.</text>
</comment>
<dbReference type="EMBL" id="BOOR01000032">
    <property type="protein sequence ID" value="GII56045.1"/>
    <property type="molecule type" value="Genomic_DNA"/>
</dbReference>
<proteinExistence type="predicted"/>
<organism evidence="1 2">
    <name type="scientific">Planotetraspora thailandica</name>
    <dbReference type="NCBI Taxonomy" id="487172"/>
    <lineage>
        <taxon>Bacteria</taxon>
        <taxon>Bacillati</taxon>
        <taxon>Actinomycetota</taxon>
        <taxon>Actinomycetes</taxon>
        <taxon>Streptosporangiales</taxon>
        <taxon>Streptosporangiaceae</taxon>
        <taxon>Planotetraspora</taxon>
    </lineage>
</organism>
<dbReference type="AlphaFoldDB" id="A0A8J3XXE8"/>
<dbReference type="InterPro" id="IPR032710">
    <property type="entry name" value="NTF2-like_dom_sf"/>
</dbReference>
<dbReference type="Pfam" id="PF07366">
    <property type="entry name" value="SnoaL"/>
    <property type="match status" value="1"/>
</dbReference>
<dbReference type="SUPFAM" id="SSF54427">
    <property type="entry name" value="NTF2-like"/>
    <property type="match status" value="1"/>
</dbReference>
<sequence>MTQIDQSAKQVVHAFYDSYNRKDLKTSFDSHISTDLVNHAMGGAYDRSAWLEIDSTLFPAFEDFTLTVLDQVAEGNKVATRISMGGRQTGEFVGLPAGGKTAFLTLTAVDRVENGLIVEHWVDLDFSSFLEKLR</sequence>
<dbReference type="Proteomes" id="UP000605992">
    <property type="component" value="Unassembled WGS sequence"/>
</dbReference>
<dbReference type="GO" id="GO:0030638">
    <property type="term" value="P:polyketide metabolic process"/>
    <property type="evidence" value="ECO:0007669"/>
    <property type="project" value="InterPro"/>
</dbReference>
<protein>
    <recommendedName>
        <fullName evidence="3">Ester cyclase</fullName>
    </recommendedName>
</protein>
<dbReference type="PANTHER" id="PTHR38436">
    <property type="entry name" value="POLYKETIDE CYCLASE SNOAL-LIKE DOMAIN"/>
    <property type="match status" value="1"/>
</dbReference>
<dbReference type="PANTHER" id="PTHR38436:SF1">
    <property type="entry name" value="ESTER CYCLASE"/>
    <property type="match status" value="1"/>
</dbReference>